<dbReference type="EMBL" id="DF977476">
    <property type="protein sequence ID" value="GAP92061.1"/>
    <property type="molecule type" value="Genomic_DNA"/>
</dbReference>
<dbReference type="OMA" id="CHKTFLP"/>
<evidence type="ECO:0000256" key="3">
    <source>
        <dbReference type="ARBA" id="ARBA00022602"/>
    </source>
</evidence>
<gene>
    <name evidence="10" type="ORF">SAMD00023353_3100530</name>
</gene>
<comment type="similarity">
    <text evidence="2">Belongs to the protein prenyltransferase subunit beta family.</text>
</comment>
<dbReference type="Proteomes" id="UP000054516">
    <property type="component" value="Unassembled WGS sequence"/>
</dbReference>
<proteinExistence type="inferred from homology"/>
<keyword evidence="4 10" id="KW-0808">Transferase</keyword>
<dbReference type="InterPro" id="IPR001330">
    <property type="entry name" value="Prenyltrans"/>
</dbReference>
<dbReference type="GO" id="GO:0005953">
    <property type="term" value="C:CAAX-protein geranylgeranyltransferase complex"/>
    <property type="evidence" value="ECO:0007669"/>
    <property type="project" value="TreeGrafter"/>
</dbReference>
<protein>
    <submittedName>
        <fullName evidence="10">Putative prenyltransferase and squalene oxidase</fullName>
    </submittedName>
</protein>
<comment type="cofactor">
    <cofactor evidence="1">
        <name>Zn(2+)</name>
        <dbReference type="ChEBI" id="CHEBI:29105"/>
    </cofactor>
</comment>
<evidence type="ECO:0000256" key="8">
    <source>
        <dbReference type="SAM" id="MobiDB-lite"/>
    </source>
</evidence>
<organism evidence="10">
    <name type="scientific">Rosellinia necatrix</name>
    <name type="common">White root-rot fungus</name>
    <dbReference type="NCBI Taxonomy" id="77044"/>
    <lineage>
        <taxon>Eukaryota</taxon>
        <taxon>Fungi</taxon>
        <taxon>Dikarya</taxon>
        <taxon>Ascomycota</taxon>
        <taxon>Pezizomycotina</taxon>
        <taxon>Sordariomycetes</taxon>
        <taxon>Xylariomycetidae</taxon>
        <taxon>Xylariales</taxon>
        <taxon>Xylariaceae</taxon>
        <taxon>Rosellinia</taxon>
    </lineage>
</organism>
<sequence length="446" mass="47396">MSAPVPADSSLDPPFDAARHIRYWQRCFRSGLSHHYTSNDSIRLTLGFFIISALDLLSPTSPSSSSSSSSPLVAPEDRARLRAWVLGLQHPHGGFCGSPHHVLPEAFTTRFDARADAYVARDPANANIAATGFALLCLGILADGDGADAFRRVDRVRTLTWLRTLQRADGSFGEVLADDGRIAGGRDMRYCYIAAIIRWALGGADGDGSLDFDVDALVGHIRRAQTFDGGMSESSTHESHSGYAYCAVAALALLDSTNPSPKSSSASPATPNHYIHTGIPSIPALVHFLTSRQFAYSDPSDDDDDGGGGDDNADAANHALSPDLTTTPPQLAGFNGRLNKLPDTCYTWWNSGALRLLGEGALVPRGPARRFILEKTQHVVGGFAKHPGGPPDVYHAYMGLAALATMADPDAGGEPGLAPFDPRLCISADAAARIAKARESILLRPV</sequence>
<evidence type="ECO:0000259" key="9">
    <source>
        <dbReference type="Pfam" id="PF00432"/>
    </source>
</evidence>
<dbReference type="PANTHER" id="PTHR11774:SF4">
    <property type="entry name" value="GERANYLGERANYL TRANSFERASE TYPE-1 SUBUNIT BETA"/>
    <property type="match status" value="1"/>
</dbReference>
<evidence type="ECO:0000256" key="6">
    <source>
        <dbReference type="ARBA" id="ARBA00022737"/>
    </source>
</evidence>
<dbReference type="PANTHER" id="PTHR11774">
    <property type="entry name" value="GERANYLGERANYL TRANSFERASE TYPE BETA SUBUNIT"/>
    <property type="match status" value="1"/>
</dbReference>
<keyword evidence="5" id="KW-0479">Metal-binding</keyword>
<evidence type="ECO:0000256" key="7">
    <source>
        <dbReference type="ARBA" id="ARBA00022833"/>
    </source>
</evidence>
<evidence type="ECO:0000313" key="10">
    <source>
        <dbReference type="EMBL" id="GAP92061.1"/>
    </source>
</evidence>
<dbReference type="GO" id="GO:0004662">
    <property type="term" value="F:CAAX-protein geranylgeranyltransferase activity"/>
    <property type="evidence" value="ECO:0007669"/>
    <property type="project" value="TreeGrafter"/>
</dbReference>
<evidence type="ECO:0000256" key="2">
    <source>
        <dbReference type="ARBA" id="ARBA00010497"/>
    </source>
</evidence>
<keyword evidence="7" id="KW-0862">Zinc</keyword>
<keyword evidence="3" id="KW-0637">Prenyltransferase</keyword>
<name>A0A1W2TTZ5_ROSNE</name>
<dbReference type="AlphaFoldDB" id="A0A1W2TTZ5"/>
<dbReference type="STRING" id="77044.A0A1W2TTZ5"/>
<evidence type="ECO:0000256" key="1">
    <source>
        <dbReference type="ARBA" id="ARBA00001947"/>
    </source>
</evidence>
<evidence type="ECO:0000256" key="5">
    <source>
        <dbReference type="ARBA" id="ARBA00022723"/>
    </source>
</evidence>
<keyword evidence="6" id="KW-0677">Repeat</keyword>
<dbReference type="GO" id="GO:0046872">
    <property type="term" value="F:metal ion binding"/>
    <property type="evidence" value="ECO:0007669"/>
    <property type="project" value="UniProtKB-KW"/>
</dbReference>
<dbReference type="InterPro" id="IPR045089">
    <property type="entry name" value="PGGT1B-like"/>
</dbReference>
<evidence type="ECO:0000256" key="4">
    <source>
        <dbReference type="ARBA" id="ARBA00022679"/>
    </source>
</evidence>
<feature type="domain" description="Prenyltransferase alpha-alpha toroid" evidence="9">
    <location>
        <begin position="15"/>
        <end position="426"/>
    </location>
</feature>
<dbReference type="SUPFAM" id="SSF48239">
    <property type="entry name" value="Terpenoid cyclases/Protein prenyltransferases"/>
    <property type="match status" value="1"/>
</dbReference>
<evidence type="ECO:0000313" key="11">
    <source>
        <dbReference type="Proteomes" id="UP000054516"/>
    </source>
</evidence>
<feature type="region of interest" description="Disordered" evidence="8">
    <location>
        <begin position="297"/>
        <end position="331"/>
    </location>
</feature>
<feature type="compositionally biased region" description="Acidic residues" evidence="8">
    <location>
        <begin position="299"/>
        <end position="313"/>
    </location>
</feature>
<dbReference type="Gene3D" id="1.50.10.20">
    <property type="match status" value="1"/>
</dbReference>
<reference evidence="10" key="1">
    <citation type="submission" date="2016-03" db="EMBL/GenBank/DDBJ databases">
        <title>Draft genome sequence of Rosellinia necatrix.</title>
        <authorList>
            <person name="Kanematsu S."/>
        </authorList>
    </citation>
    <scope>NUCLEOTIDE SEQUENCE [LARGE SCALE GENOMIC DNA]</scope>
    <source>
        <strain evidence="10">W97</strain>
    </source>
</reference>
<dbReference type="Pfam" id="PF00432">
    <property type="entry name" value="Prenyltrans"/>
    <property type="match status" value="1"/>
</dbReference>
<dbReference type="OrthoDB" id="24893at2759"/>
<accession>A0A1W2TTZ5</accession>
<keyword evidence="11" id="KW-1185">Reference proteome</keyword>
<dbReference type="InterPro" id="IPR008930">
    <property type="entry name" value="Terpenoid_cyclase/PrenylTrfase"/>
</dbReference>